<organism evidence="2 3">
    <name type="scientific">Elysia marginata</name>
    <dbReference type="NCBI Taxonomy" id="1093978"/>
    <lineage>
        <taxon>Eukaryota</taxon>
        <taxon>Metazoa</taxon>
        <taxon>Spiralia</taxon>
        <taxon>Lophotrochozoa</taxon>
        <taxon>Mollusca</taxon>
        <taxon>Gastropoda</taxon>
        <taxon>Heterobranchia</taxon>
        <taxon>Euthyneura</taxon>
        <taxon>Panpulmonata</taxon>
        <taxon>Sacoglossa</taxon>
        <taxon>Placobranchoidea</taxon>
        <taxon>Plakobranchidae</taxon>
        <taxon>Elysia</taxon>
    </lineage>
</organism>
<feature type="signal peptide" evidence="1">
    <location>
        <begin position="1"/>
        <end position="22"/>
    </location>
</feature>
<evidence type="ECO:0008006" key="4">
    <source>
        <dbReference type="Google" id="ProtNLM"/>
    </source>
</evidence>
<evidence type="ECO:0000256" key="1">
    <source>
        <dbReference type="SAM" id="SignalP"/>
    </source>
</evidence>
<evidence type="ECO:0000313" key="2">
    <source>
        <dbReference type="EMBL" id="GFR62486.1"/>
    </source>
</evidence>
<dbReference type="AlphaFoldDB" id="A0AAV4EPR7"/>
<evidence type="ECO:0000313" key="3">
    <source>
        <dbReference type="Proteomes" id="UP000762676"/>
    </source>
</evidence>
<proteinExistence type="predicted"/>
<comment type="caution">
    <text evidence="2">The sequence shown here is derived from an EMBL/GenBank/DDBJ whole genome shotgun (WGS) entry which is preliminary data.</text>
</comment>
<protein>
    <recommendedName>
        <fullName evidence="4">Secreted protein</fullName>
    </recommendedName>
</protein>
<sequence length="80" mass="8984">MSNDHLFPSLTVSLFIPGTVLCQHQVRDMPGNQSKLTGHNPKESGKLNLTWLVTCASRLVNIYNHRFGREIRLAESHSPS</sequence>
<accession>A0AAV4EPR7</accession>
<dbReference type="EMBL" id="BMAT01007340">
    <property type="protein sequence ID" value="GFR62486.1"/>
    <property type="molecule type" value="Genomic_DNA"/>
</dbReference>
<keyword evidence="1" id="KW-0732">Signal</keyword>
<dbReference type="Proteomes" id="UP000762676">
    <property type="component" value="Unassembled WGS sequence"/>
</dbReference>
<name>A0AAV4EPR7_9GAST</name>
<feature type="chain" id="PRO_5043763903" description="Secreted protein" evidence="1">
    <location>
        <begin position="23"/>
        <end position="80"/>
    </location>
</feature>
<reference evidence="2 3" key="1">
    <citation type="journal article" date="2021" name="Elife">
        <title>Chloroplast acquisition without the gene transfer in kleptoplastic sea slugs, Plakobranchus ocellatus.</title>
        <authorList>
            <person name="Maeda T."/>
            <person name="Takahashi S."/>
            <person name="Yoshida T."/>
            <person name="Shimamura S."/>
            <person name="Takaki Y."/>
            <person name="Nagai Y."/>
            <person name="Toyoda A."/>
            <person name="Suzuki Y."/>
            <person name="Arimoto A."/>
            <person name="Ishii H."/>
            <person name="Satoh N."/>
            <person name="Nishiyama T."/>
            <person name="Hasebe M."/>
            <person name="Maruyama T."/>
            <person name="Minagawa J."/>
            <person name="Obokata J."/>
            <person name="Shigenobu S."/>
        </authorList>
    </citation>
    <scope>NUCLEOTIDE SEQUENCE [LARGE SCALE GENOMIC DNA]</scope>
</reference>
<keyword evidence="3" id="KW-1185">Reference proteome</keyword>
<gene>
    <name evidence="2" type="ORF">ElyMa_003583100</name>
</gene>